<name>A0A3M7SV58_BRAPC</name>
<evidence type="ECO:0000313" key="3">
    <source>
        <dbReference type="Proteomes" id="UP000276133"/>
    </source>
</evidence>
<gene>
    <name evidence="2" type="ORF">BpHYR1_012652</name>
</gene>
<organism evidence="2 3">
    <name type="scientific">Brachionus plicatilis</name>
    <name type="common">Marine rotifer</name>
    <name type="synonym">Brachionus muelleri</name>
    <dbReference type="NCBI Taxonomy" id="10195"/>
    <lineage>
        <taxon>Eukaryota</taxon>
        <taxon>Metazoa</taxon>
        <taxon>Spiralia</taxon>
        <taxon>Gnathifera</taxon>
        <taxon>Rotifera</taxon>
        <taxon>Eurotatoria</taxon>
        <taxon>Monogononta</taxon>
        <taxon>Pseudotrocha</taxon>
        <taxon>Ploima</taxon>
        <taxon>Brachionidae</taxon>
        <taxon>Brachionus</taxon>
    </lineage>
</organism>
<comment type="caution">
    <text evidence="2">The sequence shown here is derived from an EMBL/GenBank/DDBJ whole genome shotgun (WGS) entry which is preliminary data.</text>
</comment>
<proteinExistence type="predicted"/>
<dbReference type="Proteomes" id="UP000276133">
    <property type="component" value="Unassembled WGS sequence"/>
</dbReference>
<dbReference type="AlphaFoldDB" id="A0A3M7SV58"/>
<evidence type="ECO:0000256" key="1">
    <source>
        <dbReference type="SAM" id="Phobius"/>
    </source>
</evidence>
<keyword evidence="1" id="KW-0812">Transmembrane</keyword>
<keyword evidence="1" id="KW-1133">Transmembrane helix</keyword>
<accession>A0A3M7SV58</accession>
<keyword evidence="1" id="KW-0472">Membrane</keyword>
<dbReference type="EMBL" id="REGN01000739">
    <property type="protein sequence ID" value="RNA39575.1"/>
    <property type="molecule type" value="Genomic_DNA"/>
</dbReference>
<sequence>MIYYAEIEFGNFLCRNCLNGFSIFYFISMFYKIIKINLMLLKIFLNEHEKTSFQFLTYIIVPRITLDSQDYVIIKYNRKFLKIFSHKKYACEKFVKQKENSL</sequence>
<feature type="transmembrane region" description="Helical" evidence="1">
    <location>
        <begin position="23"/>
        <end position="45"/>
    </location>
</feature>
<keyword evidence="3" id="KW-1185">Reference proteome</keyword>
<protein>
    <submittedName>
        <fullName evidence="2">Uncharacterized protein</fullName>
    </submittedName>
</protein>
<evidence type="ECO:0000313" key="2">
    <source>
        <dbReference type="EMBL" id="RNA39575.1"/>
    </source>
</evidence>
<reference evidence="2 3" key="1">
    <citation type="journal article" date="2018" name="Sci. Rep.">
        <title>Genomic signatures of local adaptation to the degree of environmental predictability in rotifers.</title>
        <authorList>
            <person name="Franch-Gras L."/>
            <person name="Hahn C."/>
            <person name="Garcia-Roger E.M."/>
            <person name="Carmona M.J."/>
            <person name="Serra M."/>
            <person name="Gomez A."/>
        </authorList>
    </citation>
    <scope>NUCLEOTIDE SEQUENCE [LARGE SCALE GENOMIC DNA]</scope>
    <source>
        <strain evidence="2">HYR1</strain>
    </source>
</reference>